<accession>A0A1G2DGV9</accession>
<organism evidence="1 2">
    <name type="scientific">Candidatus Lloydbacteria bacterium RIFCSPHIGHO2_02_FULL_54_17</name>
    <dbReference type="NCBI Taxonomy" id="1798664"/>
    <lineage>
        <taxon>Bacteria</taxon>
        <taxon>Candidatus Lloydiibacteriota</taxon>
    </lineage>
</organism>
<dbReference type="InterPro" id="IPR008972">
    <property type="entry name" value="Cupredoxin"/>
</dbReference>
<comment type="caution">
    <text evidence="1">The sequence shown here is derived from an EMBL/GenBank/DDBJ whole genome shotgun (WGS) entry which is preliminary data.</text>
</comment>
<name>A0A1G2DGV9_9BACT</name>
<evidence type="ECO:0000313" key="2">
    <source>
        <dbReference type="Proteomes" id="UP000178636"/>
    </source>
</evidence>
<dbReference type="SUPFAM" id="SSF49503">
    <property type="entry name" value="Cupredoxins"/>
    <property type="match status" value="1"/>
</dbReference>
<gene>
    <name evidence="1" type="ORF">A3C93_03235</name>
</gene>
<dbReference type="Gene3D" id="2.60.40.420">
    <property type="entry name" value="Cupredoxins - blue copper proteins"/>
    <property type="match status" value="1"/>
</dbReference>
<evidence type="ECO:0008006" key="3">
    <source>
        <dbReference type="Google" id="ProtNLM"/>
    </source>
</evidence>
<proteinExistence type="predicted"/>
<dbReference type="STRING" id="1798664.A3C93_03235"/>
<sequence>MKSFVGRMKSMFPFVATAVLFFGAFFLLNSSPELGDCAEENAHSGSHEIVFTPGGVLPPCLKLFSGEIVVWVNSTEKTVQVATDPHPAHTGNRELSGGDFVLPLSPGERKGIRLNAKGEFGYHDHFNPAAHGTLIVE</sequence>
<dbReference type="Proteomes" id="UP000178636">
    <property type="component" value="Unassembled WGS sequence"/>
</dbReference>
<evidence type="ECO:0000313" key="1">
    <source>
        <dbReference type="EMBL" id="OGZ12090.1"/>
    </source>
</evidence>
<reference evidence="1 2" key="1">
    <citation type="journal article" date="2016" name="Nat. Commun.">
        <title>Thousands of microbial genomes shed light on interconnected biogeochemical processes in an aquifer system.</title>
        <authorList>
            <person name="Anantharaman K."/>
            <person name="Brown C.T."/>
            <person name="Hug L.A."/>
            <person name="Sharon I."/>
            <person name="Castelle C.J."/>
            <person name="Probst A.J."/>
            <person name="Thomas B.C."/>
            <person name="Singh A."/>
            <person name="Wilkins M.J."/>
            <person name="Karaoz U."/>
            <person name="Brodie E.L."/>
            <person name="Williams K.H."/>
            <person name="Hubbard S.S."/>
            <person name="Banfield J.F."/>
        </authorList>
    </citation>
    <scope>NUCLEOTIDE SEQUENCE [LARGE SCALE GENOMIC DNA]</scope>
</reference>
<protein>
    <recommendedName>
        <fullName evidence="3">EfeO-type cupredoxin-like domain-containing protein</fullName>
    </recommendedName>
</protein>
<dbReference type="AlphaFoldDB" id="A0A1G2DGV9"/>
<dbReference type="EMBL" id="MHLO01000024">
    <property type="protein sequence ID" value="OGZ12090.1"/>
    <property type="molecule type" value="Genomic_DNA"/>
</dbReference>